<dbReference type="GO" id="GO:0006270">
    <property type="term" value="P:DNA replication initiation"/>
    <property type="evidence" value="ECO:0007669"/>
    <property type="project" value="TreeGrafter"/>
</dbReference>
<dbReference type="InterPro" id="IPR016527">
    <property type="entry name" value="ORC4"/>
</dbReference>
<keyword evidence="4" id="KW-0238">DNA-binding</keyword>
<dbReference type="AlphaFoldDB" id="A0AAD7F6B0"/>
<evidence type="ECO:0000313" key="10">
    <source>
        <dbReference type="Proteomes" id="UP001218218"/>
    </source>
</evidence>
<feature type="domain" description="Orc1-like AAA ATPase" evidence="7">
    <location>
        <begin position="275"/>
        <end position="432"/>
    </location>
</feature>
<dbReference type="SUPFAM" id="SSF52540">
    <property type="entry name" value="P-loop containing nucleoside triphosphate hydrolases"/>
    <property type="match status" value="1"/>
</dbReference>
<feature type="region of interest" description="Disordered" evidence="6">
    <location>
        <begin position="48"/>
        <end position="216"/>
    </location>
</feature>
<evidence type="ECO:0000256" key="5">
    <source>
        <dbReference type="ARBA" id="ARBA00023242"/>
    </source>
</evidence>
<dbReference type="InterPro" id="IPR027417">
    <property type="entry name" value="P-loop_NTPase"/>
</dbReference>
<sequence>MAIKRKASDAEVGTSPKKRATRLHPSPVPDPAVGGTIVARRLTATVTPRTYAGKLRHSHVAEPTPSPARTRRPRDVSPESDEELNLGRPRSPPATVVETPSRTRSGKIIPRVSDTKSVRPKVRALGESEDSMDDIPTPPPSPSKRSTRSTAKASPVTVSPVKPTLRKTSSPVKRRPPKARTPTPVSESEEDIPKPASSGRQASSSPVEVIPPVEESRPATPAAVEIFIPPASPNKLPFIPSQHCLNAQKRQILRTIHNPPDLVDEDEESTNHTALKQLGDLLQGTVVRGEGNSCLLLGPRSSGKTRIVNQCIADLPGQPIILRLCGWSQQSDRLAMREIAYQLSQQTGKSFLTTADDDGSAEIEDADGEPNPFLETSNPVPMTLPPSTHLPALISLLPTLSRPTIVILDAFDLFAQHPRQSLLYCLLDTVQSCRAGVGSKGVAVIGTTTRVDTVTLLEKRVKSRFSGRTLRTAPPSQSQDWVELTRGILCSKIKNQRDLDETGEWHQQWEAGVRSFLQDETTISVLKETFSVTRDVRVLARLLTSVAIQLSPSSPYPTSSQLVSAAAKQRSRPRFSTLHALPYPSICLLIACVHAETAGQPTFTFEMLYERVRDQIRFSSSAPVEINGSSIGMPNCPRPVLMSAFENLVSAKIIAPTVAPSASSGKEFVKYRAVVSRDDVKKAIQTRNNINLTKWLTKATSQ</sequence>
<name>A0AAD7F6B0_9AGAR</name>
<dbReference type="Proteomes" id="UP001218218">
    <property type="component" value="Unassembled WGS sequence"/>
</dbReference>
<evidence type="ECO:0000259" key="7">
    <source>
        <dbReference type="Pfam" id="PF13191"/>
    </source>
</evidence>
<dbReference type="PANTHER" id="PTHR12087:SF0">
    <property type="entry name" value="ORIGIN RECOGNITION COMPLEX SUBUNIT 4"/>
    <property type="match status" value="1"/>
</dbReference>
<dbReference type="PANTHER" id="PTHR12087">
    <property type="entry name" value="ORIGIN RECOGNITION COMPLEX SUBUNIT 4"/>
    <property type="match status" value="1"/>
</dbReference>
<dbReference type="InterPro" id="IPR041664">
    <property type="entry name" value="AAA_16"/>
</dbReference>
<comment type="caution">
    <text evidence="9">The sequence shown here is derived from an EMBL/GenBank/DDBJ whole genome shotgun (WGS) entry which is preliminary data.</text>
</comment>
<feature type="domain" description="Origin recognition complex subunit 4 C-terminal" evidence="8">
    <location>
        <begin position="496"/>
        <end position="684"/>
    </location>
</feature>
<dbReference type="Pfam" id="PF13191">
    <property type="entry name" value="AAA_16"/>
    <property type="match status" value="1"/>
</dbReference>
<evidence type="ECO:0000259" key="8">
    <source>
        <dbReference type="Pfam" id="PF14629"/>
    </source>
</evidence>
<evidence type="ECO:0000256" key="1">
    <source>
        <dbReference type="ARBA" id="ARBA00004123"/>
    </source>
</evidence>
<dbReference type="Gene3D" id="3.40.50.300">
    <property type="entry name" value="P-loop containing nucleotide triphosphate hydrolases"/>
    <property type="match status" value="1"/>
</dbReference>
<dbReference type="GO" id="GO:0005664">
    <property type="term" value="C:nuclear origin of replication recognition complex"/>
    <property type="evidence" value="ECO:0007669"/>
    <property type="project" value="TreeGrafter"/>
</dbReference>
<dbReference type="GO" id="GO:0003688">
    <property type="term" value="F:DNA replication origin binding"/>
    <property type="evidence" value="ECO:0007669"/>
    <property type="project" value="TreeGrafter"/>
</dbReference>
<dbReference type="Pfam" id="PF14629">
    <property type="entry name" value="ORC4_C"/>
    <property type="match status" value="1"/>
</dbReference>
<keyword evidence="5" id="KW-0539">Nucleus</keyword>
<evidence type="ECO:0000313" key="9">
    <source>
        <dbReference type="EMBL" id="KAJ7368333.1"/>
    </source>
</evidence>
<evidence type="ECO:0000256" key="3">
    <source>
        <dbReference type="ARBA" id="ARBA00022705"/>
    </source>
</evidence>
<evidence type="ECO:0000256" key="6">
    <source>
        <dbReference type="SAM" id="MobiDB-lite"/>
    </source>
</evidence>
<accession>A0AAD7F6B0</accession>
<reference evidence="9" key="1">
    <citation type="submission" date="2023-03" db="EMBL/GenBank/DDBJ databases">
        <title>Massive genome expansion in bonnet fungi (Mycena s.s.) driven by repeated elements and novel gene families across ecological guilds.</title>
        <authorList>
            <consortium name="Lawrence Berkeley National Laboratory"/>
            <person name="Harder C.B."/>
            <person name="Miyauchi S."/>
            <person name="Viragh M."/>
            <person name="Kuo A."/>
            <person name="Thoen E."/>
            <person name="Andreopoulos B."/>
            <person name="Lu D."/>
            <person name="Skrede I."/>
            <person name="Drula E."/>
            <person name="Henrissat B."/>
            <person name="Morin E."/>
            <person name="Kohler A."/>
            <person name="Barry K."/>
            <person name="LaButti K."/>
            <person name="Morin E."/>
            <person name="Salamov A."/>
            <person name="Lipzen A."/>
            <person name="Mereny Z."/>
            <person name="Hegedus B."/>
            <person name="Baldrian P."/>
            <person name="Stursova M."/>
            <person name="Weitz H."/>
            <person name="Taylor A."/>
            <person name="Grigoriev I.V."/>
            <person name="Nagy L.G."/>
            <person name="Martin F."/>
            <person name="Kauserud H."/>
        </authorList>
    </citation>
    <scope>NUCLEOTIDE SEQUENCE</scope>
    <source>
        <strain evidence="9">CBHHK002</strain>
    </source>
</reference>
<comment type="similarity">
    <text evidence="2">Belongs to the ORC4 family.</text>
</comment>
<dbReference type="EMBL" id="JARIHO010000001">
    <property type="protein sequence ID" value="KAJ7368333.1"/>
    <property type="molecule type" value="Genomic_DNA"/>
</dbReference>
<feature type="region of interest" description="Disordered" evidence="6">
    <location>
        <begin position="1"/>
        <end position="36"/>
    </location>
</feature>
<organism evidence="9 10">
    <name type="scientific">Mycena albidolilacea</name>
    <dbReference type="NCBI Taxonomy" id="1033008"/>
    <lineage>
        <taxon>Eukaryota</taxon>
        <taxon>Fungi</taxon>
        <taxon>Dikarya</taxon>
        <taxon>Basidiomycota</taxon>
        <taxon>Agaricomycotina</taxon>
        <taxon>Agaricomycetes</taxon>
        <taxon>Agaricomycetidae</taxon>
        <taxon>Agaricales</taxon>
        <taxon>Marasmiineae</taxon>
        <taxon>Mycenaceae</taxon>
        <taxon>Mycena</taxon>
    </lineage>
</organism>
<keyword evidence="10" id="KW-1185">Reference proteome</keyword>
<dbReference type="InterPro" id="IPR032705">
    <property type="entry name" value="ORC4_C"/>
</dbReference>
<keyword evidence="3" id="KW-0235">DNA replication</keyword>
<evidence type="ECO:0000256" key="2">
    <source>
        <dbReference type="ARBA" id="ARBA00005334"/>
    </source>
</evidence>
<evidence type="ECO:0000256" key="4">
    <source>
        <dbReference type="ARBA" id="ARBA00023125"/>
    </source>
</evidence>
<gene>
    <name evidence="9" type="ORF">DFH08DRAFT_831113</name>
</gene>
<proteinExistence type="inferred from homology"/>
<protein>
    <submittedName>
        <fullName evidence="9">Origin recognition complex subunit 4 C-terminus-domain-containing protein</fullName>
    </submittedName>
</protein>
<comment type="subcellular location">
    <subcellularLocation>
        <location evidence="1">Nucleus</location>
    </subcellularLocation>
</comment>